<protein>
    <recommendedName>
        <fullName evidence="4">Protrudin</fullName>
    </recommendedName>
    <alternativeName>
        <fullName evidence="15">Zinc finger FYVE domain-containing protein 27</fullName>
    </alternativeName>
</protein>
<reference evidence="20" key="1">
    <citation type="submission" date="2021-01" db="EMBL/GenBank/DDBJ databases">
        <authorList>
            <person name="Zahm M."/>
            <person name="Roques C."/>
            <person name="Cabau C."/>
            <person name="Klopp C."/>
            <person name="Donnadieu C."/>
            <person name="Jouanno E."/>
            <person name="Lampietro C."/>
            <person name="Louis A."/>
            <person name="Herpin A."/>
            <person name="Echchiki A."/>
            <person name="Berthelot C."/>
            <person name="Parey E."/>
            <person name="Roest-Crollius H."/>
            <person name="Braasch I."/>
            <person name="Postlethwait J."/>
            <person name="Bobe J."/>
            <person name="Montfort J."/>
            <person name="Bouchez O."/>
            <person name="Begum T."/>
            <person name="Mejri S."/>
            <person name="Adams A."/>
            <person name="Chen W.-J."/>
            <person name="Guiguen Y."/>
        </authorList>
    </citation>
    <scope>NUCLEOTIDE SEQUENCE</scope>
    <source>
        <strain evidence="20">YG-15Mar2019-1</strain>
        <tissue evidence="20">Brain</tissue>
    </source>
</reference>
<evidence type="ECO:0000256" key="1">
    <source>
        <dbReference type="ARBA" id="ARBA00004195"/>
    </source>
</evidence>
<dbReference type="AlphaFoldDB" id="A0A9D3PKH3"/>
<comment type="caution">
    <text evidence="20">The sequence shown here is derived from an EMBL/GenBank/DDBJ whole genome shotgun (WGS) entry which is preliminary data.</text>
</comment>
<evidence type="ECO:0000313" key="21">
    <source>
        <dbReference type="Proteomes" id="UP001046870"/>
    </source>
</evidence>
<evidence type="ECO:0000256" key="6">
    <source>
        <dbReference type="ARBA" id="ARBA00022692"/>
    </source>
</evidence>
<feature type="transmembrane region" description="Helical" evidence="18">
    <location>
        <begin position="90"/>
        <end position="109"/>
    </location>
</feature>
<keyword evidence="11" id="KW-0862">Zinc</keyword>
<keyword evidence="7" id="KW-0479">Metal-binding</keyword>
<feature type="domain" description="FYVE-type" evidence="19">
    <location>
        <begin position="330"/>
        <end position="396"/>
    </location>
</feature>
<accession>A0A9D3PKH3</accession>
<keyword evidence="13 18" id="KW-0472">Membrane</keyword>
<keyword evidence="12 18" id="KW-1133">Transmembrane helix</keyword>
<evidence type="ECO:0000256" key="12">
    <source>
        <dbReference type="ARBA" id="ARBA00022989"/>
    </source>
</evidence>
<evidence type="ECO:0000256" key="2">
    <source>
        <dbReference type="ARBA" id="ARBA00004460"/>
    </source>
</evidence>
<evidence type="ECO:0000256" key="5">
    <source>
        <dbReference type="ARBA" id="ARBA00022475"/>
    </source>
</evidence>
<keyword evidence="14" id="KW-0966">Cell projection</keyword>
<evidence type="ECO:0000256" key="13">
    <source>
        <dbReference type="ARBA" id="ARBA00023136"/>
    </source>
</evidence>
<dbReference type="InterPro" id="IPR011011">
    <property type="entry name" value="Znf_FYVE_PHD"/>
</dbReference>
<dbReference type="InterPro" id="IPR000306">
    <property type="entry name" value="Znf_FYVE"/>
</dbReference>
<keyword evidence="5" id="KW-1003">Cell membrane</keyword>
<dbReference type="SUPFAM" id="SSF57903">
    <property type="entry name" value="FYVE/PHD zinc finger"/>
    <property type="match status" value="1"/>
</dbReference>
<dbReference type="SMART" id="SM00064">
    <property type="entry name" value="FYVE"/>
    <property type="match status" value="1"/>
</dbReference>
<evidence type="ECO:0000256" key="11">
    <source>
        <dbReference type="ARBA" id="ARBA00022833"/>
    </source>
</evidence>
<dbReference type="GO" id="GO:0031175">
    <property type="term" value="P:neuron projection development"/>
    <property type="evidence" value="ECO:0007669"/>
    <property type="project" value="TreeGrafter"/>
</dbReference>
<gene>
    <name evidence="20" type="ORF">MATL_G00185340</name>
</gene>
<keyword evidence="10" id="KW-0256">Endoplasmic reticulum</keyword>
<dbReference type="GO" id="GO:0072659">
    <property type="term" value="P:protein localization to plasma membrane"/>
    <property type="evidence" value="ECO:0007669"/>
    <property type="project" value="InterPro"/>
</dbReference>
<keyword evidence="6 18" id="KW-0812">Transmembrane</keyword>
<dbReference type="GO" id="GO:0055038">
    <property type="term" value="C:recycling endosome membrane"/>
    <property type="evidence" value="ECO:0007669"/>
    <property type="project" value="UniProtKB-SubCell"/>
</dbReference>
<keyword evidence="21" id="KW-1185">Reference proteome</keyword>
<evidence type="ECO:0000256" key="16">
    <source>
        <dbReference type="PROSITE-ProRule" id="PRU00091"/>
    </source>
</evidence>
<dbReference type="GO" id="GO:0071787">
    <property type="term" value="P:endoplasmic reticulum tubular network formation"/>
    <property type="evidence" value="ECO:0007669"/>
    <property type="project" value="InterPro"/>
</dbReference>
<dbReference type="PROSITE" id="PS50178">
    <property type="entry name" value="ZF_FYVE"/>
    <property type="match status" value="1"/>
</dbReference>
<dbReference type="GO" id="GO:0071782">
    <property type="term" value="C:endoplasmic reticulum tubular network"/>
    <property type="evidence" value="ECO:0007669"/>
    <property type="project" value="TreeGrafter"/>
</dbReference>
<dbReference type="Proteomes" id="UP001046870">
    <property type="component" value="Chromosome 16"/>
</dbReference>
<evidence type="ECO:0000256" key="10">
    <source>
        <dbReference type="ARBA" id="ARBA00022824"/>
    </source>
</evidence>
<dbReference type="GO" id="GO:0032584">
    <property type="term" value="C:growth cone membrane"/>
    <property type="evidence" value="ECO:0007669"/>
    <property type="project" value="UniProtKB-SubCell"/>
</dbReference>
<organism evidence="20 21">
    <name type="scientific">Megalops atlanticus</name>
    <name type="common">Tarpon</name>
    <name type="synonym">Clupea gigantea</name>
    <dbReference type="NCBI Taxonomy" id="7932"/>
    <lineage>
        <taxon>Eukaryota</taxon>
        <taxon>Metazoa</taxon>
        <taxon>Chordata</taxon>
        <taxon>Craniata</taxon>
        <taxon>Vertebrata</taxon>
        <taxon>Euteleostomi</taxon>
        <taxon>Actinopterygii</taxon>
        <taxon>Neopterygii</taxon>
        <taxon>Teleostei</taxon>
        <taxon>Elopiformes</taxon>
        <taxon>Megalopidae</taxon>
        <taxon>Megalops</taxon>
    </lineage>
</organism>
<comment type="subcellular location">
    <subcellularLocation>
        <location evidence="2">Cell projection</location>
        <location evidence="2">Growth cone membrane</location>
        <topology evidence="2">Multi-pass membrane protein</topology>
    </subcellularLocation>
    <subcellularLocation>
        <location evidence="3">Endoplasmic reticulum membrane</location>
        <topology evidence="3">Multi-pass membrane protein</topology>
    </subcellularLocation>
    <subcellularLocation>
        <location evidence="1">Recycling endosome membrane</location>
        <topology evidence="1">Multi-pass membrane protein</topology>
    </subcellularLocation>
</comment>
<dbReference type="PANTHER" id="PTHR14543:SF1">
    <property type="entry name" value="PROTRUDIN"/>
    <property type="match status" value="1"/>
</dbReference>
<dbReference type="Pfam" id="PF01363">
    <property type="entry name" value="FYVE"/>
    <property type="match status" value="1"/>
</dbReference>
<dbReference type="GO" id="GO:0048011">
    <property type="term" value="P:neurotrophin TRK receptor signaling pathway"/>
    <property type="evidence" value="ECO:0007669"/>
    <property type="project" value="TreeGrafter"/>
</dbReference>
<evidence type="ECO:0000256" key="15">
    <source>
        <dbReference type="ARBA" id="ARBA00032025"/>
    </source>
</evidence>
<keyword evidence="9 16" id="KW-0863">Zinc-finger</keyword>
<dbReference type="InterPro" id="IPR042405">
    <property type="entry name" value="Protrudin"/>
</dbReference>
<dbReference type="EMBL" id="JAFDVH010000016">
    <property type="protein sequence ID" value="KAG7462487.1"/>
    <property type="molecule type" value="Genomic_DNA"/>
</dbReference>
<evidence type="ECO:0000256" key="9">
    <source>
        <dbReference type="ARBA" id="ARBA00022771"/>
    </source>
</evidence>
<sequence length="399" mass="44123">MPQSRGTSGGLLQVPGKGAEATVMADPGSPRCVTFDLFNMVASFKNLVIILEPVNAAWDLVKYLLGWRSPISSLLCCVLLNVLLLTLSEVAWLFLSLLCVSAPATLGYLKYCSKREASDLAIQRYRHHGVRRQDFKTVPLTREEAMLEVKALLRQLEEMLSRACLSAECVHRLLYWESHVESVLFYGTLLTALCLLYAAPVCLSLAALNTALFLWNREFFRVALEFRDMVPRGWLKPVSGTPQKPQQNTTLAGTPSVTEYEGLSWRGLEGAVEVDPDDEFKDAIEDDDEDESAVGLQLDPFSGAVPPDKSRDGRHKGSKLAAKFRKRYPSNSGGSCSHCHVAFSMLKKKKNCSNCGSVFCSRCCSSRVHRSCLCDTAPEAQRETVLVCIPCNMSLGKVE</sequence>
<evidence type="ECO:0000256" key="14">
    <source>
        <dbReference type="ARBA" id="ARBA00023273"/>
    </source>
</evidence>
<proteinExistence type="predicted"/>
<dbReference type="GO" id="GO:0016192">
    <property type="term" value="P:vesicle-mediated transport"/>
    <property type="evidence" value="ECO:0007669"/>
    <property type="project" value="InterPro"/>
</dbReference>
<evidence type="ECO:0000256" key="18">
    <source>
        <dbReference type="SAM" id="Phobius"/>
    </source>
</evidence>
<dbReference type="Gene3D" id="3.30.40.10">
    <property type="entry name" value="Zinc/RING finger domain, C3HC4 (zinc finger)"/>
    <property type="match status" value="1"/>
</dbReference>
<name>A0A9D3PKH3_MEGAT</name>
<dbReference type="GO" id="GO:0008270">
    <property type="term" value="F:zinc ion binding"/>
    <property type="evidence" value="ECO:0007669"/>
    <property type="project" value="UniProtKB-KW"/>
</dbReference>
<dbReference type="InterPro" id="IPR017455">
    <property type="entry name" value="Znf_FYVE-rel"/>
</dbReference>
<evidence type="ECO:0000256" key="4">
    <source>
        <dbReference type="ARBA" id="ARBA00015523"/>
    </source>
</evidence>
<evidence type="ECO:0000256" key="7">
    <source>
        <dbReference type="ARBA" id="ARBA00022723"/>
    </source>
</evidence>
<feature type="region of interest" description="Disordered" evidence="17">
    <location>
        <begin position="298"/>
        <end position="318"/>
    </location>
</feature>
<evidence type="ECO:0000256" key="17">
    <source>
        <dbReference type="SAM" id="MobiDB-lite"/>
    </source>
</evidence>
<dbReference type="CDD" id="cd15723">
    <property type="entry name" value="FYVE_protrudin"/>
    <property type="match status" value="1"/>
</dbReference>
<dbReference type="GO" id="GO:0045773">
    <property type="term" value="P:positive regulation of axon extension"/>
    <property type="evidence" value="ECO:0007669"/>
    <property type="project" value="TreeGrafter"/>
</dbReference>
<keyword evidence="8" id="KW-0967">Endosome</keyword>
<dbReference type="PANTHER" id="PTHR14543">
    <property type="entry name" value="PROTRUDIN"/>
    <property type="match status" value="1"/>
</dbReference>
<evidence type="ECO:0000313" key="20">
    <source>
        <dbReference type="EMBL" id="KAG7462487.1"/>
    </source>
</evidence>
<dbReference type="InterPro" id="IPR013083">
    <property type="entry name" value="Znf_RING/FYVE/PHD"/>
</dbReference>
<dbReference type="GO" id="GO:0005789">
    <property type="term" value="C:endoplasmic reticulum membrane"/>
    <property type="evidence" value="ECO:0007669"/>
    <property type="project" value="UniProtKB-SubCell"/>
</dbReference>
<feature type="transmembrane region" description="Helical" evidence="18">
    <location>
        <begin position="183"/>
        <end position="215"/>
    </location>
</feature>
<evidence type="ECO:0000259" key="19">
    <source>
        <dbReference type="PROSITE" id="PS50178"/>
    </source>
</evidence>
<evidence type="ECO:0000256" key="3">
    <source>
        <dbReference type="ARBA" id="ARBA00004477"/>
    </source>
</evidence>
<evidence type="ECO:0000256" key="8">
    <source>
        <dbReference type="ARBA" id="ARBA00022753"/>
    </source>
</evidence>
<feature type="transmembrane region" description="Helical" evidence="18">
    <location>
        <begin position="65"/>
        <end position="84"/>
    </location>
</feature>
<dbReference type="OrthoDB" id="5975347at2759"/>